<evidence type="ECO:0000313" key="1">
    <source>
        <dbReference type="EMBL" id="CDS10645.1"/>
    </source>
</evidence>
<gene>
    <name evidence="1" type="ORF">LRAMOSA11131</name>
</gene>
<proteinExistence type="predicted"/>
<dbReference type="OrthoDB" id="4605713at2759"/>
<dbReference type="SUPFAM" id="SSF48452">
    <property type="entry name" value="TPR-like"/>
    <property type="match status" value="1"/>
</dbReference>
<sequence>MTRHSWNELCQLPTLIASSERYTELVFNSTTKLQQSLESALSALDQRSIALTKTANFESALDDAKAMQQLSPFSALGYLREASIYINQGKQRHVIDSCNKALRIVDTKDVHYAALQQAKVGAEQCDNKRIDFISGLPAEVTTARLLPMFIDHNFIIASKPCQYLQVLTVWRDCIIQYLDGLQFSIREDNRGEIWSQVVQLSNHTKTLHID</sequence>
<name>A0A077WTJ1_9FUNG</name>
<organism evidence="1">
    <name type="scientific">Lichtheimia ramosa</name>
    <dbReference type="NCBI Taxonomy" id="688394"/>
    <lineage>
        <taxon>Eukaryota</taxon>
        <taxon>Fungi</taxon>
        <taxon>Fungi incertae sedis</taxon>
        <taxon>Mucoromycota</taxon>
        <taxon>Mucoromycotina</taxon>
        <taxon>Mucoromycetes</taxon>
        <taxon>Mucorales</taxon>
        <taxon>Lichtheimiaceae</taxon>
        <taxon>Lichtheimia</taxon>
    </lineage>
</organism>
<dbReference type="Gene3D" id="1.25.40.10">
    <property type="entry name" value="Tetratricopeptide repeat domain"/>
    <property type="match status" value="1"/>
</dbReference>
<dbReference type="InterPro" id="IPR011990">
    <property type="entry name" value="TPR-like_helical_dom_sf"/>
</dbReference>
<dbReference type="EMBL" id="LK023338">
    <property type="protein sequence ID" value="CDS10645.1"/>
    <property type="molecule type" value="Genomic_DNA"/>
</dbReference>
<protein>
    <submittedName>
        <fullName evidence="1">Uncharacterized protein</fullName>
    </submittedName>
</protein>
<reference evidence="1" key="1">
    <citation type="journal article" date="2014" name="Genome Announc.">
        <title>De novo whole-genome sequence and genome annotation of Lichtheimia ramosa.</title>
        <authorList>
            <person name="Linde J."/>
            <person name="Schwartze V."/>
            <person name="Binder U."/>
            <person name="Lass-Florl C."/>
            <person name="Voigt K."/>
            <person name="Horn F."/>
        </authorList>
    </citation>
    <scope>NUCLEOTIDE SEQUENCE</scope>
    <source>
        <strain evidence="1">JMRC FSU:6197</strain>
    </source>
</reference>
<accession>A0A077WTJ1</accession>
<dbReference type="AlphaFoldDB" id="A0A077WTJ1"/>